<reference evidence="3 4" key="1">
    <citation type="submission" date="2021-04" db="EMBL/GenBank/DDBJ databases">
        <title>The genome sequence of type strain Ideonella paludis KCTC 32238.</title>
        <authorList>
            <person name="Liu Y."/>
        </authorList>
    </citation>
    <scope>NUCLEOTIDE SEQUENCE [LARGE SCALE GENOMIC DNA]</scope>
    <source>
        <strain evidence="3 4">KCTC 32238</strain>
    </source>
</reference>
<accession>A0ABS5DX20</accession>
<feature type="compositionally biased region" description="Pro residues" evidence="1">
    <location>
        <begin position="201"/>
        <end position="218"/>
    </location>
</feature>
<dbReference type="RefSeq" id="WP_210808859.1">
    <property type="nucleotide sequence ID" value="NZ_JAGQDG010000003.1"/>
</dbReference>
<keyword evidence="4" id="KW-1185">Reference proteome</keyword>
<evidence type="ECO:0000313" key="4">
    <source>
        <dbReference type="Proteomes" id="UP000672097"/>
    </source>
</evidence>
<evidence type="ECO:0000256" key="1">
    <source>
        <dbReference type="SAM" id="MobiDB-lite"/>
    </source>
</evidence>
<proteinExistence type="predicted"/>
<feature type="chain" id="PRO_5045876317" description="Protein BatD" evidence="2">
    <location>
        <begin position="21"/>
        <end position="346"/>
    </location>
</feature>
<evidence type="ECO:0000256" key="2">
    <source>
        <dbReference type="SAM" id="SignalP"/>
    </source>
</evidence>
<evidence type="ECO:0000313" key="3">
    <source>
        <dbReference type="EMBL" id="MBQ0935698.1"/>
    </source>
</evidence>
<feature type="signal peptide" evidence="2">
    <location>
        <begin position="1"/>
        <end position="20"/>
    </location>
</feature>
<name>A0ABS5DX20_9BURK</name>
<feature type="region of interest" description="Disordered" evidence="1">
    <location>
        <begin position="315"/>
        <end position="346"/>
    </location>
</feature>
<sequence>MQARLVLAAGLLCSATQAWSLDFSAEASRAQRGEPLQLNVSVQTEPGETLRPECIKADIVDGERLLWGPEVTVRLDAAGAEGHWHALLETRTPITQPQVRVTVSAGCDRRLWKRYTLKTLPSRDPVAPRAHSTPPAQEPTLIDSEGWVVAGAAVLLLAAGLAWLTRHPLARPGRPMAARLCTAAPAKRPRPSGQARTATPPARPATPPPSPHAPPPQPAVTQLTRGPARPALVEPEHQWPEVEEQANTLAAQGLLGTAVELVLNYVRSARRAHLMPYLKLLQLQRRRGDRAAFDDTRTLLEQNFKLHAPTWSGRRQACAELPEPSDGPAAPQPEATETPKRPLMTG</sequence>
<feature type="region of interest" description="Disordered" evidence="1">
    <location>
        <begin position="183"/>
        <end position="224"/>
    </location>
</feature>
<keyword evidence="2" id="KW-0732">Signal</keyword>
<dbReference type="EMBL" id="JAGQDG010000003">
    <property type="protein sequence ID" value="MBQ0935698.1"/>
    <property type="molecule type" value="Genomic_DNA"/>
</dbReference>
<gene>
    <name evidence="3" type="ORF">KAK11_10185</name>
</gene>
<comment type="caution">
    <text evidence="3">The sequence shown here is derived from an EMBL/GenBank/DDBJ whole genome shotgun (WGS) entry which is preliminary data.</text>
</comment>
<dbReference type="Proteomes" id="UP000672097">
    <property type="component" value="Unassembled WGS sequence"/>
</dbReference>
<evidence type="ECO:0008006" key="5">
    <source>
        <dbReference type="Google" id="ProtNLM"/>
    </source>
</evidence>
<organism evidence="3 4">
    <name type="scientific">Ideonella paludis</name>
    <dbReference type="NCBI Taxonomy" id="1233411"/>
    <lineage>
        <taxon>Bacteria</taxon>
        <taxon>Pseudomonadati</taxon>
        <taxon>Pseudomonadota</taxon>
        <taxon>Betaproteobacteria</taxon>
        <taxon>Burkholderiales</taxon>
        <taxon>Sphaerotilaceae</taxon>
        <taxon>Ideonella</taxon>
    </lineage>
</organism>
<protein>
    <recommendedName>
        <fullName evidence="5">Protein BatD</fullName>
    </recommendedName>
</protein>